<dbReference type="PANTHER" id="PTHR18964">
    <property type="entry name" value="ROK (REPRESSOR, ORF, KINASE) FAMILY"/>
    <property type="match status" value="1"/>
</dbReference>
<protein>
    <submittedName>
        <fullName evidence="2">ROK family transcriptional regulator</fullName>
    </submittedName>
</protein>
<dbReference type="InterPro" id="IPR000600">
    <property type="entry name" value="ROK"/>
</dbReference>
<keyword evidence="3" id="KW-1185">Reference proteome</keyword>
<evidence type="ECO:0000256" key="1">
    <source>
        <dbReference type="ARBA" id="ARBA00006479"/>
    </source>
</evidence>
<reference evidence="2 3" key="1">
    <citation type="submission" date="2023-09" db="EMBL/GenBank/DDBJ databases">
        <authorList>
            <person name="Rey-Velasco X."/>
        </authorList>
    </citation>
    <scope>NUCLEOTIDE SEQUENCE [LARGE SCALE GENOMIC DNA]</scope>
    <source>
        <strain evidence="2 3">F117</strain>
    </source>
</reference>
<dbReference type="InterPro" id="IPR036390">
    <property type="entry name" value="WH_DNA-bd_sf"/>
</dbReference>
<comment type="similarity">
    <text evidence="1">Belongs to the ROK (NagC/XylR) family.</text>
</comment>
<dbReference type="InterPro" id="IPR043129">
    <property type="entry name" value="ATPase_NBD"/>
</dbReference>
<accession>A0ABU3D6M5</accession>
<dbReference type="RefSeq" id="WP_311503519.1">
    <property type="nucleotide sequence ID" value="NZ_JAVRHK010000007.1"/>
</dbReference>
<proteinExistence type="inferred from homology"/>
<organism evidence="2 3">
    <name type="scientific">Autumnicola musiva</name>
    <dbReference type="NCBI Taxonomy" id="3075589"/>
    <lineage>
        <taxon>Bacteria</taxon>
        <taxon>Pseudomonadati</taxon>
        <taxon>Bacteroidota</taxon>
        <taxon>Flavobacteriia</taxon>
        <taxon>Flavobacteriales</taxon>
        <taxon>Flavobacteriaceae</taxon>
        <taxon>Autumnicola</taxon>
    </lineage>
</organism>
<dbReference type="PANTHER" id="PTHR18964:SF149">
    <property type="entry name" value="BIFUNCTIONAL UDP-N-ACETYLGLUCOSAMINE 2-EPIMERASE_N-ACETYLMANNOSAMINE KINASE"/>
    <property type="match status" value="1"/>
</dbReference>
<dbReference type="Gene3D" id="1.10.10.10">
    <property type="entry name" value="Winged helix-like DNA-binding domain superfamily/Winged helix DNA-binding domain"/>
    <property type="match status" value="1"/>
</dbReference>
<dbReference type="InterPro" id="IPR036388">
    <property type="entry name" value="WH-like_DNA-bd_sf"/>
</dbReference>
<sequence>MTKPQLLTETEYLESTSNVERKKYLQKIKILENLYFQGAQTNTEICDRYNISSPTSIRLLNQLIEEAWVKKDGVGKSAGGRKPDLYGLREKSFYIIGIQLVKFKIKMAIFDNHNNKIAEFEDLPFEIEAELSIADHLYEQTNALLEKSGIDIEKLLGIGISMPGLVSSKEGKNFTYFLNEEEPESLEEVLKRKLGKPVFILNDAKSACLAESNFGLAKHKKNVLVISMDWGIGLGILIEGKMHQGSSGFAGEFGHNPLIDDGILCYCGKRGCLETVASGMALARMAKEGIKAGESSILSKFSEKDVEKLQPQTIIDAANKGDQFAINILSQVGINLGKGIAILIQLFNPELIILEGKFAEAKQFITTPIQQSINTYCMAQLREKTTISLSNLGGDSVLLGSVAMVMKNIFKNQILKANNI</sequence>
<gene>
    <name evidence="2" type="ORF">RM539_11375</name>
</gene>
<evidence type="ECO:0000313" key="3">
    <source>
        <dbReference type="Proteomes" id="UP001262582"/>
    </source>
</evidence>
<dbReference type="SUPFAM" id="SSF46785">
    <property type="entry name" value="Winged helix' DNA-binding domain"/>
    <property type="match status" value="1"/>
</dbReference>
<dbReference type="Gene3D" id="3.30.420.40">
    <property type="match status" value="2"/>
</dbReference>
<name>A0ABU3D6M5_9FLAO</name>
<dbReference type="PROSITE" id="PS01125">
    <property type="entry name" value="ROK"/>
    <property type="match status" value="1"/>
</dbReference>
<dbReference type="SUPFAM" id="SSF53067">
    <property type="entry name" value="Actin-like ATPase domain"/>
    <property type="match status" value="2"/>
</dbReference>
<dbReference type="Proteomes" id="UP001262582">
    <property type="component" value="Unassembled WGS sequence"/>
</dbReference>
<dbReference type="InterPro" id="IPR049874">
    <property type="entry name" value="ROK_cs"/>
</dbReference>
<evidence type="ECO:0000313" key="2">
    <source>
        <dbReference type="EMBL" id="MDT0677182.1"/>
    </source>
</evidence>
<dbReference type="EMBL" id="JAVRHK010000007">
    <property type="protein sequence ID" value="MDT0677182.1"/>
    <property type="molecule type" value="Genomic_DNA"/>
</dbReference>
<comment type="caution">
    <text evidence="2">The sequence shown here is derived from an EMBL/GenBank/DDBJ whole genome shotgun (WGS) entry which is preliminary data.</text>
</comment>
<dbReference type="Pfam" id="PF00480">
    <property type="entry name" value="ROK"/>
    <property type="match status" value="1"/>
</dbReference>